<dbReference type="InterPro" id="IPR040256">
    <property type="entry name" value="At4g02000-like"/>
</dbReference>
<dbReference type="PANTHER" id="PTHR31286">
    <property type="entry name" value="GLYCINE-RICH CELL WALL STRUCTURAL PROTEIN 1.8-LIKE"/>
    <property type="match status" value="1"/>
</dbReference>
<comment type="caution">
    <text evidence="2">The sequence shown here is derived from an EMBL/GenBank/DDBJ whole genome shotgun (WGS) entry which is preliminary data.</text>
</comment>
<evidence type="ECO:0000313" key="3">
    <source>
        <dbReference type="Proteomes" id="UP000541444"/>
    </source>
</evidence>
<dbReference type="OrthoDB" id="1085116at2759"/>
<keyword evidence="3" id="KW-1185">Reference proteome</keyword>
<dbReference type="Pfam" id="PF14111">
    <property type="entry name" value="DUF4283"/>
    <property type="match status" value="1"/>
</dbReference>
<dbReference type="InterPro" id="IPR025558">
    <property type="entry name" value="DUF4283"/>
</dbReference>
<organism evidence="2 3">
    <name type="scientific">Kingdonia uniflora</name>
    <dbReference type="NCBI Taxonomy" id="39325"/>
    <lineage>
        <taxon>Eukaryota</taxon>
        <taxon>Viridiplantae</taxon>
        <taxon>Streptophyta</taxon>
        <taxon>Embryophyta</taxon>
        <taxon>Tracheophyta</taxon>
        <taxon>Spermatophyta</taxon>
        <taxon>Magnoliopsida</taxon>
        <taxon>Ranunculales</taxon>
        <taxon>Circaeasteraceae</taxon>
        <taxon>Kingdonia</taxon>
    </lineage>
</organism>
<name>A0A7J7LL14_9MAGN</name>
<accession>A0A7J7LL14</accession>
<gene>
    <name evidence="2" type="ORF">GIB67_039011</name>
</gene>
<feature type="domain" description="DUF4283" evidence="1">
    <location>
        <begin position="80"/>
        <end position="151"/>
    </location>
</feature>
<evidence type="ECO:0000313" key="2">
    <source>
        <dbReference type="EMBL" id="KAF6143228.1"/>
    </source>
</evidence>
<dbReference type="PANTHER" id="PTHR31286:SF180">
    <property type="entry name" value="OS10G0362600 PROTEIN"/>
    <property type="match status" value="1"/>
</dbReference>
<evidence type="ECO:0000259" key="1">
    <source>
        <dbReference type="Pfam" id="PF14111"/>
    </source>
</evidence>
<reference evidence="2 3" key="1">
    <citation type="journal article" date="2020" name="IScience">
        <title>Genome Sequencing of the Endangered Kingdonia uniflora (Circaeasteraceae, Ranunculales) Reveals Potential Mechanisms of Evolutionary Specialization.</title>
        <authorList>
            <person name="Sun Y."/>
            <person name="Deng T."/>
            <person name="Zhang A."/>
            <person name="Moore M.J."/>
            <person name="Landis J.B."/>
            <person name="Lin N."/>
            <person name="Zhang H."/>
            <person name="Zhang X."/>
            <person name="Huang J."/>
            <person name="Zhang X."/>
            <person name="Sun H."/>
            <person name="Wang H."/>
        </authorList>
    </citation>
    <scope>NUCLEOTIDE SEQUENCE [LARGE SCALE GENOMIC DNA]</scope>
    <source>
        <strain evidence="2">TB1705</strain>
        <tissue evidence="2">Leaf</tissue>
    </source>
</reference>
<sequence length="522" mass="59677">MVSNATSKLDYKQSSQHEVVVVEKVEMQGVSTRKSWAELCGANSLSRGNTILSYTPPNIINGHAYITVSPKDVVNNDKMFKNHLVGSFVGRKLSYLFVRETLTKLWKLKGEFEMTTQGFNVYFCKFNCDEDRKKVIEEGLQYISSRLLIIRPCRNIVSLVRVPIKLDRATENRPNNFFGMVLVEVDAEKELPSLLAIIYDNSKVFTVYADYNWLLEWDLGKNVSLVEIPVVKATLATFLKTEAECMYLRLILVLFWGAEAVLVLLRLFPASKECPKQQLIQKLYLASIFSDGEGIWYHFKVIHCNVTVGNDKFMCSFVYASNDPIEGVELWDDLQTFANYFLGVPLVIASDFKSSFSCWDKVGGRTVLNSIVELYTNLLHNTKLTDMKYKRFKTKSALKDWNNSKNAAIPGSAKWSLQRLKSIQNSLQSDPLNLDLIEEERVNLLEYSSISLKEECMYRQLVRITWMKLGDQSTSLFHKSIKARRSRNALMSIRDSLGQIQFDPVFVGRETVIYFTSIIGDG</sequence>
<dbReference type="AlphaFoldDB" id="A0A7J7LL14"/>
<dbReference type="EMBL" id="JACGCM010002208">
    <property type="protein sequence ID" value="KAF6143228.1"/>
    <property type="molecule type" value="Genomic_DNA"/>
</dbReference>
<protein>
    <recommendedName>
        <fullName evidence="1">DUF4283 domain-containing protein</fullName>
    </recommendedName>
</protein>
<proteinExistence type="predicted"/>
<dbReference type="Proteomes" id="UP000541444">
    <property type="component" value="Unassembled WGS sequence"/>
</dbReference>